<name>A0ACC3NV07_9PEZI</name>
<dbReference type="EMBL" id="JAUTXU010000009">
    <property type="protein sequence ID" value="KAK3723465.1"/>
    <property type="molecule type" value="Genomic_DNA"/>
</dbReference>
<evidence type="ECO:0000313" key="2">
    <source>
        <dbReference type="Proteomes" id="UP001281147"/>
    </source>
</evidence>
<accession>A0ACC3NV07</accession>
<keyword evidence="2" id="KW-1185">Reference proteome</keyword>
<gene>
    <name evidence="1" type="ORF">LTR37_001717</name>
</gene>
<proteinExistence type="predicted"/>
<dbReference type="Proteomes" id="UP001281147">
    <property type="component" value="Unassembled WGS sequence"/>
</dbReference>
<sequence length="484" mass="52538">MEEKPPDYPLSDSSEADDTLEQGTPINEKALIRKLDLKLLPAVTVLYLLSFLDRSNVANARVEGLVEAVNMSDAEYLSGLTLFFLGYVLFEIPCNIILKRTTPKFWLPTLTIAFGIVATLLGVVQNKAGFFAARFWLGSVESGLFPGVVFYLSMWYQRKERQFRVALFFSAAAFAGAFGGILAWGIAHMDGVAGQGGWRWIFILEGILTVVIGALAYLFITNYPATAPFLKPAERAFIQKRLAADSDASEDEGFSWANVRAAISDPKCYLYCFGFHFMSLPLYTLSLFLPTIIADLGYSASAAQLLTIPPYGLATTLTVIVAYISERVGRRAPFLIAFALTASIGYCILLSNTDPTAKPGVSYVGTFFAAAGIYPTVGLVLSWPAVNVGGQTKRAIANALQISIGNCGAIIGTQIYRAGDSPRYIVGHSVALAYTVVSACLTLFTWWYLSRENDRKEAAVPGSGVVGGAGGLKGDEDPRWRFML</sequence>
<organism evidence="1 2">
    <name type="scientific">Vermiconidia calcicola</name>
    <dbReference type="NCBI Taxonomy" id="1690605"/>
    <lineage>
        <taxon>Eukaryota</taxon>
        <taxon>Fungi</taxon>
        <taxon>Dikarya</taxon>
        <taxon>Ascomycota</taxon>
        <taxon>Pezizomycotina</taxon>
        <taxon>Dothideomycetes</taxon>
        <taxon>Dothideomycetidae</taxon>
        <taxon>Mycosphaerellales</taxon>
        <taxon>Extremaceae</taxon>
        <taxon>Vermiconidia</taxon>
    </lineage>
</organism>
<reference evidence="1" key="1">
    <citation type="submission" date="2023-07" db="EMBL/GenBank/DDBJ databases">
        <title>Black Yeasts Isolated from many extreme environments.</title>
        <authorList>
            <person name="Coleine C."/>
            <person name="Stajich J.E."/>
            <person name="Selbmann L."/>
        </authorList>
    </citation>
    <scope>NUCLEOTIDE SEQUENCE</scope>
    <source>
        <strain evidence="1">CCFEE 5714</strain>
    </source>
</reference>
<evidence type="ECO:0000313" key="1">
    <source>
        <dbReference type="EMBL" id="KAK3723465.1"/>
    </source>
</evidence>
<comment type="caution">
    <text evidence="1">The sequence shown here is derived from an EMBL/GenBank/DDBJ whole genome shotgun (WGS) entry which is preliminary data.</text>
</comment>
<protein>
    <submittedName>
        <fullName evidence="1">Uncharacterized protein</fullName>
    </submittedName>
</protein>